<evidence type="ECO:0000256" key="2">
    <source>
        <dbReference type="ARBA" id="ARBA00021982"/>
    </source>
</evidence>
<comment type="caution">
    <text evidence="12">The sequence shown here is derived from an EMBL/GenBank/DDBJ whole genome shotgun (WGS) entry which is preliminary data.</text>
</comment>
<dbReference type="SUPFAM" id="SSF52540">
    <property type="entry name" value="P-loop containing nucleoside triphosphate hydrolases"/>
    <property type="match status" value="1"/>
</dbReference>
<dbReference type="NCBIfam" id="TIGR01070">
    <property type="entry name" value="mutS1"/>
    <property type="match status" value="1"/>
</dbReference>
<dbReference type="InterPro" id="IPR007860">
    <property type="entry name" value="DNA_mmatch_repair_MutS_con_dom"/>
</dbReference>
<dbReference type="Gene3D" id="1.10.1420.10">
    <property type="match status" value="2"/>
</dbReference>
<dbReference type="SMART" id="SM00533">
    <property type="entry name" value="MUTSd"/>
    <property type="match status" value="1"/>
</dbReference>
<proteinExistence type="inferred from homology"/>
<dbReference type="Pfam" id="PF00488">
    <property type="entry name" value="MutS_V"/>
    <property type="match status" value="1"/>
</dbReference>
<dbReference type="InterPro" id="IPR007696">
    <property type="entry name" value="DNA_mismatch_repair_MutS_core"/>
</dbReference>
<dbReference type="EMBL" id="JBHSGO010000004">
    <property type="protein sequence ID" value="MFC4665049.1"/>
    <property type="molecule type" value="Genomic_DNA"/>
</dbReference>
<dbReference type="Gene3D" id="3.40.1170.10">
    <property type="entry name" value="DNA repair protein MutS, domain I"/>
    <property type="match status" value="1"/>
</dbReference>
<dbReference type="CDD" id="cd03284">
    <property type="entry name" value="ABC_MutS1"/>
    <property type="match status" value="1"/>
</dbReference>
<dbReference type="SMART" id="SM00534">
    <property type="entry name" value="MUTSac"/>
    <property type="match status" value="1"/>
</dbReference>
<comment type="function">
    <text evidence="8 9">This protein is involved in the repair of mismatches in DNA. It is possible that it carries out the mismatch recognition step. This protein has a weak ATPase activity.</text>
</comment>
<dbReference type="PIRSF" id="PIRSF037677">
    <property type="entry name" value="DNA_mis_repair_Msh6"/>
    <property type="match status" value="1"/>
</dbReference>
<evidence type="ECO:0000256" key="6">
    <source>
        <dbReference type="ARBA" id="ARBA00023125"/>
    </source>
</evidence>
<name>A0ABV9K542_9PORP</name>
<keyword evidence="13" id="KW-1185">Reference proteome</keyword>
<feature type="domain" description="DNA mismatch repair proteins mutS family" evidence="11">
    <location>
        <begin position="692"/>
        <end position="708"/>
    </location>
</feature>
<dbReference type="Proteomes" id="UP001596020">
    <property type="component" value="Unassembled WGS sequence"/>
</dbReference>
<dbReference type="Pfam" id="PF05188">
    <property type="entry name" value="MutS_II"/>
    <property type="match status" value="1"/>
</dbReference>
<dbReference type="SUPFAM" id="SSF55271">
    <property type="entry name" value="DNA repair protein MutS, domain I"/>
    <property type="match status" value="1"/>
</dbReference>
<protein>
    <recommendedName>
        <fullName evidence="2 9">DNA mismatch repair protein MutS</fullName>
    </recommendedName>
</protein>
<evidence type="ECO:0000256" key="10">
    <source>
        <dbReference type="RuleBase" id="RU003756"/>
    </source>
</evidence>
<dbReference type="SUPFAM" id="SSF48334">
    <property type="entry name" value="DNA repair protein MutS, domain III"/>
    <property type="match status" value="1"/>
</dbReference>
<keyword evidence="6 9" id="KW-0238">DNA-binding</keyword>
<evidence type="ECO:0000256" key="5">
    <source>
        <dbReference type="ARBA" id="ARBA00022840"/>
    </source>
</evidence>
<dbReference type="PANTHER" id="PTHR11361">
    <property type="entry name" value="DNA MISMATCH REPAIR PROTEIN MUTS FAMILY MEMBER"/>
    <property type="match status" value="1"/>
</dbReference>
<keyword evidence="4 9" id="KW-0227">DNA damage</keyword>
<gene>
    <name evidence="9 12" type="primary">mutS</name>
    <name evidence="12" type="ORF">ACFO3G_00155</name>
</gene>
<dbReference type="HAMAP" id="MF_00096">
    <property type="entry name" value="MutS"/>
    <property type="match status" value="1"/>
</dbReference>
<evidence type="ECO:0000256" key="9">
    <source>
        <dbReference type="HAMAP-Rule" id="MF_00096"/>
    </source>
</evidence>
<dbReference type="SUPFAM" id="SSF53150">
    <property type="entry name" value="DNA repair protein MutS, domain II"/>
    <property type="match status" value="1"/>
</dbReference>
<dbReference type="InterPro" id="IPR036187">
    <property type="entry name" value="DNA_mismatch_repair_MutS_sf"/>
</dbReference>
<organism evidence="12 13">
    <name type="scientific">Falsiporphyromonas endometrii</name>
    <dbReference type="NCBI Taxonomy" id="1387297"/>
    <lineage>
        <taxon>Bacteria</taxon>
        <taxon>Pseudomonadati</taxon>
        <taxon>Bacteroidota</taxon>
        <taxon>Bacteroidia</taxon>
        <taxon>Bacteroidales</taxon>
        <taxon>Porphyromonadaceae</taxon>
        <taxon>Falsiporphyromonas</taxon>
    </lineage>
</organism>
<dbReference type="InterPro" id="IPR000432">
    <property type="entry name" value="DNA_mismatch_repair_MutS_C"/>
</dbReference>
<dbReference type="InterPro" id="IPR017261">
    <property type="entry name" value="DNA_mismatch_repair_MutS/MSH"/>
</dbReference>
<dbReference type="PROSITE" id="PS00486">
    <property type="entry name" value="DNA_MISMATCH_REPAIR_2"/>
    <property type="match status" value="1"/>
</dbReference>
<evidence type="ECO:0000259" key="11">
    <source>
        <dbReference type="PROSITE" id="PS00486"/>
    </source>
</evidence>
<dbReference type="PANTHER" id="PTHR11361:SF34">
    <property type="entry name" value="DNA MISMATCH REPAIR PROTEIN MSH1, MITOCHONDRIAL"/>
    <property type="match status" value="1"/>
</dbReference>
<keyword evidence="7 9" id="KW-0234">DNA repair</keyword>
<dbReference type="Pfam" id="PF05190">
    <property type="entry name" value="MutS_IV"/>
    <property type="match status" value="1"/>
</dbReference>
<evidence type="ECO:0000256" key="4">
    <source>
        <dbReference type="ARBA" id="ARBA00022763"/>
    </source>
</evidence>
<evidence type="ECO:0000256" key="7">
    <source>
        <dbReference type="ARBA" id="ARBA00023204"/>
    </source>
</evidence>
<evidence type="ECO:0000313" key="13">
    <source>
        <dbReference type="Proteomes" id="UP001596020"/>
    </source>
</evidence>
<accession>A0ABV9K542</accession>
<dbReference type="Pfam" id="PF05192">
    <property type="entry name" value="MutS_III"/>
    <property type="match status" value="1"/>
</dbReference>
<dbReference type="InterPro" id="IPR005748">
    <property type="entry name" value="DNA_mismatch_repair_MutS"/>
</dbReference>
<evidence type="ECO:0000256" key="3">
    <source>
        <dbReference type="ARBA" id="ARBA00022741"/>
    </source>
</evidence>
<dbReference type="Pfam" id="PF01624">
    <property type="entry name" value="MutS_I"/>
    <property type="match status" value="1"/>
</dbReference>
<dbReference type="InterPro" id="IPR027417">
    <property type="entry name" value="P-loop_NTPase"/>
</dbReference>
<dbReference type="Gene3D" id="3.30.420.110">
    <property type="entry name" value="MutS, connector domain"/>
    <property type="match status" value="1"/>
</dbReference>
<dbReference type="InterPro" id="IPR045076">
    <property type="entry name" value="MutS"/>
</dbReference>
<evidence type="ECO:0000256" key="8">
    <source>
        <dbReference type="ARBA" id="ARBA00024647"/>
    </source>
</evidence>
<keyword evidence="3 9" id="KW-0547">Nucleotide-binding</keyword>
<dbReference type="InterPro" id="IPR007861">
    <property type="entry name" value="DNA_mismatch_repair_MutS_clamp"/>
</dbReference>
<dbReference type="RefSeq" id="WP_380076827.1">
    <property type="nucleotide sequence ID" value="NZ_JBHSGO010000004.1"/>
</dbReference>
<dbReference type="NCBIfam" id="NF003810">
    <property type="entry name" value="PRK05399.1"/>
    <property type="match status" value="1"/>
</dbReference>
<dbReference type="Gene3D" id="3.40.50.300">
    <property type="entry name" value="P-loop containing nucleotide triphosphate hydrolases"/>
    <property type="match status" value="1"/>
</dbReference>
<feature type="binding site" evidence="9">
    <location>
        <begin position="618"/>
        <end position="625"/>
    </location>
    <ligand>
        <name>ATP</name>
        <dbReference type="ChEBI" id="CHEBI:30616"/>
    </ligand>
</feature>
<sequence length="879" mass="99009">MAKKIAETPLMKQYFKIKGQHPDAILLFRVGDFYETFSEDAIVTSEILGITLTRRANGSASHVELAGFPHHALDTYLPKLVRAGKRVAICDQLEDPKTAKSIVKRGITELVTPGVVMSDNVLTNKENNYVASLYQVSKDLYGLSFLDISTGEFLAGEGDRSYIDKLLVDYAPKEILIERNQKSQLCLTFKISTYTYELEDWLFSYANNYQRVCRHFEVKNLKGFGIEEDKTVVIVSGAILNYLDLTNHTQLEHISSLRMLNEQSYVRLDRFTIRSLELLQANNPGGKSLLDIVDQTLSPMGGRLLRKWLLSPLKDLQEIEKRQCVVSYMLGSQDVRARLRMRFCEIGDLERLVAKTAVGRITPREMVQLGVSISIMKPVKDMLFSTDDKVCMSMAEEIDPLESLLEKITTTLVADAPIAVGRGKVIADGVNQELDDLRDLSHSGKKYLDNMLLKQQEATGIPSLKIGFNSVFGYYIEVRNTHKEKVPESWIRKQTLVSAERYITEELKLYEEKILGAEERIEILETQIFTQLIDLVKRYISQLQKDSSMIAKLDVLTSFSEVAALYQYNRPQLDNSFELYIEQGRHPVIERTLPSTDPYIPNDITLDNNKQQIVIITGPNMSGKSALLRQTALITLLAQVGSYVPAKSAHIGLVDSIFTRVGASDNISMGESTFMVEMQEAAGILNNITDRSLVLFDELGRGTSTYDGISIAWAIVEYLHNASCGKAKTLFATHYHELGDLADKLDRVYNYNVSAKEVDGKMLFLRTLIPGCAEHSFGIQVAKLAGMPRDITRRAEQILNFLEGDKSDKENAVSGAKLVGKQKKRGKQQEEAYQLSFFQLDDPLLEDIRRELLNLDINSLTPIEALNKLDAVQRLLRGH</sequence>
<dbReference type="InterPro" id="IPR016151">
    <property type="entry name" value="DNA_mismatch_repair_MutS_N"/>
</dbReference>
<evidence type="ECO:0000313" key="12">
    <source>
        <dbReference type="EMBL" id="MFC4665049.1"/>
    </source>
</evidence>
<dbReference type="InterPro" id="IPR007695">
    <property type="entry name" value="DNA_mismatch_repair_MutS-lik_N"/>
</dbReference>
<comment type="similarity">
    <text evidence="1 9 10">Belongs to the DNA mismatch repair MutS family.</text>
</comment>
<dbReference type="InterPro" id="IPR036678">
    <property type="entry name" value="MutS_con_dom_sf"/>
</dbReference>
<keyword evidence="5 9" id="KW-0067">ATP-binding</keyword>
<reference evidence="13" key="1">
    <citation type="journal article" date="2019" name="Int. J. Syst. Evol. Microbiol.">
        <title>The Global Catalogue of Microorganisms (GCM) 10K type strain sequencing project: providing services to taxonomists for standard genome sequencing and annotation.</title>
        <authorList>
            <consortium name="The Broad Institute Genomics Platform"/>
            <consortium name="The Broad Institute Genome Sequencing Center for Infectious Disease"/>
            <person name="Wu L."/>
            <person name="Ma J."/>
        </authorList>
    </citation>
    <scope>NUCLEOTIDE SEQUENCE [LARGE SCALE GENOMIC DNA]</scope>
    <source>
        <strain evidence="13">CGMCC 4.7357</strain>
    </source>
</reference>
<evidence type="ECO:0000256" key="1">
    <source>
        <dbReference type="ARBA" id="ARBA00006271"/>
    </source>
</evidence>